<keyword evidence="4" id="KW-0677">Repeat</keyword>
<dbReference type="PANTHER" id="PTHR44858:SF1">
    <property type="entry name" value="UDP-N-ACETYLGLUCOSAMINE--PEPTIDE N-ACETYLGLUCOSAMINYLTRANSFERASE SPINDLY-RELATED"/>
    <property type="match status" value="1"/>
</dbReference>
<evidence type="ECO:0000256" key="2">
    <source>
        <dbReference type="ARBA" id="ARBA00005186"/>
    </source>
</evidence>
<dbReference type="GO" id="GO:0006011">
    <property type="term" value="P:UDP-alpha-D-glucose metabolic process"/>
    <property type="evidence" value="ECO:0007669"/>
    <property type="project" value="InterPro"/>
</dbReference>
<dbReference type="NCBIfam" id="NF008520">
    <property type="entry name" value="PRK11447.1"/>
    <property type="match status" value="1"/>
</dbReference>
<dbReference type="Gene3D" id="1.25.40.10">
    <property type="entry name" value="Tetratricopeptide repeat domain"/>
    <property type="match status" value="4"/>
</dbReference>
<dbReference type="AlphaFoldDB" id="A0A0T9UNS1"/>
<evidence type="ECO:0000256" key="8">
    <source>
        <dbReference type="SAM" id="SignalP"/>
    </source>
</evidence>
<dbReference type="GO" id="GO:0030244">
    <property type="term" value="P:cellulose biosynthetic process"/>
    <property type="evidence" value="ECO:0007669"/>
    <property type="project" value="UniProtKB-KW"/>
</dbReference>
<keyword evidence="5 7" id="KW-0802">TPR repeat</keyword>
<evidence type="ECO:0000256" key="1">
    <source>
        <dbReference type="ARBA" id="ARBA00003476"/>
    </source>
</evidence>
<dbReference type="PRINTS" id="PR01441">
    <property type="entry name" value="CELLSNTHASEC"/>
</dbReference>
<evidence type="ECO:0000313" key="10">
    <source>
        <dbReference type="EMBL" id="CNL56915.1"/>
    </source>
</evidence>
<evidence type="ECO:0000256" key="4">
    <source>
        <dbReference type="ARBA" id="ARBA00022737"/>
    </source>
</evidence>
<feature type="repeat" description="TPR" evidence="7">
    <location>
        <begin position="389"/>
        <end position="422"/>
    </location>
</feature>
<dbReference type="EMBL" id="CQEM01000016">
    <property type="protein sequence ID" value="CNL56915.1"/>
    <property type="molecule type" value="Genomic_DNA"/>
</dbReference>
<dbReference type="Proteomes" id="UP000040088">
    <property type="component" value="Unassembled WGS sequence"/>
</dbReference>
<dbReference type="PANTHER" id="PTHR44858">
    <property type="entry name" value="TETRATRICOPEPTIDE REPEAT PROTEIN 6"/>
    <property type="match status" value="1"/>
</dbReference>
<dbReference type="InterPro" id="IPR050498">
    <property type="entry name" value="Ycf3"/>
</dbReference>
<keyword evidence="6" id="KW-0135">Cellulose biosynthesis</keyword>
<dbReference type="GO" id="GO:0019867">
    <property type="term" value="C:outer membrane"/>
    <property type="evidence" value="ECO:0007669"/>
    <property type="project" value="InterPro"/>
</dbReference>
<comment type="function">
    <text evidence="1">Required for maximal bacterial cellulose synthesis.</text>
</comment>
<protein>
    <submittedName>
        <fullName evidence="10">Cellulose synthase subunit BcsC</fullName>
    </submittedName>
</protein>
<dbReference type="UniPathway" id="UPA00694"/>
<keyword evidence="3 8" id="KW-0732">Signal</keyword>
<dbReference type="InterPro" id="IPR003921">
    <property type="entry name" value="Cell_synth_C"/>
</dbReference>
<evidence type="ECO:0000313" key="11">
    <source>
        <dbReference type="Proteomes" id="UP000040088"/>
    </source>
</evidence>
<dbReference type="Pfam" id="PF05420">
    <property type="entry name" value="BCSC_C"/>
    <property type="match status" value="1"/>
</dbReference>
<comment type="pathway">
    <text evidence="2">Glycan metabolism; bacterial cellulose biosynthesis.</text>
</comment>
<dbReference type="InterPro" id="IPR011990">
    <property type="entry name" value="TPR-like_helical_dom_sf"/>
</dbReference>
<dbReference type="InterPro" id="IPR019734">
    <property type="entry name" value="TPR_rpt"/>
</dbReference>
<feature type="repeat" description="TPR" evidence="7">
    <location>
        <begin position="307"/>
        <end position="340"/>
    </location>
</feature>
<accession>A0A0T9UNS1</accession>
<dbReference type="Pfam" id="PF13432">
    <property type="entry name" value="TPR_16"/>
    <property type="match status" value="1"/>
</dbReference>
<gene>
    <name evidence="10" type="primary">bcsC</name>
    <name evidence="10" type="ORF">ERS008460_03220</name>
</gene>
<evidence type="ECO:0000256" key="7">
    <source>
        <dbReference type="PROSITE-ProRule" id="PRU00339"/>
    </source>
</evidence>
<evidence type="ECO:0000256" key="6">
    <source>
        <dbReference type="ARBA" id="ARBA00022916"/>
    </source>
</evidence>
<sequence>MRNIKISWLLTLALLPPTFSLQALAAESVSPTQFLLEQVRLGEATNRDDLIKQSLYRLNTMDPNNPEVVAAGMRQALRQGNLAEAQKQLDKLQQLAPDSEAYQRSKVMLALTQPEVRQQLQQARLLATAGRVTEAKAQYDQLLQGKPPTLDLAVEYWRLVARLPGQEASATQQLASLDQQYPGNVPLRMALARLYFSQQKPAQGYAMLEKVASDPAGVSEAADLWLDTIKGMTVSPQSVAALTQFLALFSATPQADIARKTLANQQAMLADPAYQARLTGLAKVDSGGGTAAIPTLKKALAASPNDPELLGALGLAYARSGNRAQALRLFEQAQASDTDGLKSDKWRSLIKTNRYWLLNDEGDKALKAGNTALAQQKYQQARQIDGSDSYALIGLGDVAVARHDDRSAEQHYQQALRVDPANSSAVRGLANIYQRESPEKALNYLNSLPRSQQAKMRDTLDSLQLDNLKQQAEALATKQQWHQAAEKYRQAQKMAPDDVWITYRLAQALAQQGQVAQADAQFNQLANRKPADSEQVYAYALYLSGTGRDSQAVAHLATLPTAQWNDNIRELDQRLKLDEVLTLARQLRASGDEVSAITALRQQPANTQIELTLADWALERGDYREALAGYQRIRTREPQNPDARLGEIEAYIAEGRLSEARQHLQTEPLTGEGATLNSQRRVANAWREVGEPQKAADIFQRLKAAAAQGVPSQDNALIFRDSARLAQWQGQPAVAQDDFKQAMVASGITATLPGDNDSYTLLTRNQATDDWLKRGIRSDAADLYRQQDTRITIDQDYWGSSGTGGMSDLSAFNTMIQADMPLADGRAFFRSDIIEMDASTFANTKGVYNEKFGTCFKAGCEGDIRQRASGTSFAMGWENDHWATDIGTTPMGFDVADVVGGLAYSNSWNHVGWTATASRRPISSSLLAFAGTRDPNTNITWGGVRASGVSLGTSYDRGEAHGVWSDLSYHYLTGKNVADNQRVRLMTGYYYKLINENNRRFTVGLNGMWWHYQKDLSGYTLGQGGYYSPQKYLSLAIPVNYRQRTDNWSWELGGSVSLSHSAISDGQRYPLKSLLTNSIRDISDRDAPESGDSSNGVGYTLRALIERRLSSHWTLGAGVDIQQAKDYTPSHALLYLRYSMGGWQGDLDMPPQPLVPYADFK</sequence>
<dbReference type="RefSeq" id="WP_050126394.1">
    <property type="nucleotide sequence ID" value="NZ_CQEM01000016.1"/>
</dbReference>
<dbReference type="InterPro" id="IPR008410">
    <property type="entry name" value="BCSC_C"/>
</dbReference>
<dbReference type="SUPFAM" id="SSF48452">
    <property type="entry name" value="TPR-like"/>
    <property type="match status" value="4"/>
</dbReference>
<dbReference type="Pfam" id="PF14559">
    <property type="entry name" value="TPR_19"/>
    <property type="match status" value="3"/>
</dbReference>
<dbReference type="SMART" id="SM00028">
    <property type="entry name" value="TPR"/>
    <property type="match status" value="6"/>
</dbReference>
<evidence type="ECO:0000256" key="5">
    <source>
        <dbReference type="ARBA" id="ARBA00022803"/>
    </source>
</evidence>
<name>A0A0T9UNS1_YERAE</name>
<dbReference type="STRING" id="28152.CH54_2405"/>
<dbReference type="PROSITE" id="PS50005">
    <property type="entry name" value="TPR"/>
    <property type="match status" value="2"/>
</dbReference>
<reference evidence="11" key="1">
    <citation type="submission" date="2015-03" db="EMBL/GenBank/DDBJ databases">
        <authorList>
            <consortium name="Pathogen Informatics"/>
        </authorList>
    </citation>
    <scope>NUCLEOTIDE SEQUENCE [LARGE SCALE GENOMIC DNA]</scope>
    <source>
        <strain evidence="11">IP27925</strain>
    </source>
</reference>
<feature type="signal peptide" evidence="8">
    <location>
        <begin position="1"/>
        <end position="25"/>
    </location>
</feature>
<feature type="domain" description="Cellulose synthase operon C C-terminal" evidence="9">
    <location>
        <begin position="807"/>
        <end position="1140"/>
    </location>
</feature>
<proteinExistence type="predicted"/>
<evidence type="ECO:0000256" key="3">
    <source>
        <dbReference type="ARBA" id="ARBA00022729"/>
    </source>
</evidence>
<organism evidence="10 11">
    <name type="scientific">Yersinia aleksiciae</name>
    <dbReference type="NCBI Taxonomy" id="263819"/>
    <lineage>
        <taxon>Bacteria</taxon>
        <taxon>Pseudomonadati</taxon>
        <taxon>Pseudomonadota</taxon>
        <taxon>Gammaproteobacteria</taxon>
        <taxon>Enterobacterales</taxon>
        <taxon>Yersiniaceae</taxon>
        <taxon>Yersinia</taxon>
    </lineage>
</organism>
<evidence type="ECO:0000259" key="9">
    <source>
        <dbReference type="Pfam" id="PF05420"/>
    </source>
</evidence>
<feature type="chain" id="PRO_5006698846" evidence="8">
    <location>
        <begin position="26"/>
        <end position="1161"/>
    </location>
</feature>